<dbReference type="EMBL" id="AF081024">
    <property type="protein sequence ID" value="AAD46143.1"/>
    <property type="molecule type" value="mRNA"/>
</dbReference>
<evidence type="ECO:0000313" key="1">
    <source>
        <dbReference type="EMBL" id="AAD46143.1"/>
    </source>
</evidence>
<accession>Q9SWZ0</accession>
<reference evidence="1" key="1">
    <citation type="submission" date="1998-07" db="EMBL/GenBank/DDBJ databases">
        <title>Hypoxia-induced cDNAs isolated by RNA differential display.</title>
        <authorList>
            <person name="Aggelis A."/>
            <person name="Kanellis A.K."/>
        </authorList>
    </citation>
    <scope>NUCLEOTIDE SEQUENCE</scope>
</reference>
<dbReference type="AlphaFoldDB" id="Q9SWZ0"/>
<organism evidence="1">
    <name type="scientific">Solanum lycopersicum</name>
    <name type="common">Tomato</name>
    <name type="synonym">Lycopersicon esculentum</name>
    <dbReference type="NCBI Taxonomy" id="4081"/>
    <lineage>
        <taxon>Eukaryota</taxon>
        <taxon>Viridiplantae</taxon>
        <taxon>Streptophyta</taxon>
        <taxon>Embryophyta</taxon>
        <taxon>Tracheophyta</taxon>
        <taxon>Spermatophyta</taxon>
        <taxon>Magnoliopsida</taxon>
        <taxon>eudicotyledons</taxon>
        <taxon>Gunneridae</taxon>
        <taxon>Pentapetalae</taxon>
        <taxon>asterids</taxon>
        <taxon>lamiids</taxon>
        <taxon>Solanales</taxon>
        <taxon>Solanaceae</taxon>
        <taxon>Solanoideae</taxon>
        <taxon>Solaneae</taxon>
        <taxon>Solanum</taxon>
        <taxon>Solanum subgen. Lycopersicon</taxon>
    </lineage>
</organism>
<protein>
    <submittedName>
        <fullName evidence="1">Uncharacterized protein</fullName>
    </submittedName>
</protein>
<proteinExistence type="evidence at transcript level"/>
<name>Q9SWZ0_SOLLC</name>
<feature type="non-terminal residue" evidence="1">
    <location>
        <position position="72"/>
    </location>
</feature>
<sequence>MCVPDVCVLKSAVLGYKDYHLGAIVACRLHKIGRAGDLFGGIYAIRVANYLGIDPREGDVMLPPTYLDYDAT</sequence>